<comment type="catalytic activity">
    <reaction evidence="1 9">
        <text>Endohydrolysis of (1-&gt;4)-beta-D-xylosidic linkages in xylans.</text>
        <dbReference type="EC" id="3.2.1.8"/>
    </reaction>
</comment>
<evidence type="ECO:0000256" key="10">
    <source>
        <dbReference type="SAM" id="SignalP"/>
    </source>
</evidence>
<dbReference type="PANTHER" id="PTHR31490:SF90">
    <property type="entry name" value="ENDO-1,4-BETA-XYLANASE A"/>
    <property type="match status" value="1"/>
</dbReference>
<evidence type="ECO:0000256" key="2">
    <source>
        <dbReference type="ARBA" id="ARBA00004851"/>
    </source>
</evidence>
<dbReference type="InterPro" id="IPR013783">
    <property type="entry name" value="Ig-like_fold"/>
</dbReference>
<organism evidence="14 15">
    <name type="scientific">Paenibacillus macerans</name>
    <name type="common">Bacillus macerans</name>
    <dbReference type="NCBI Taxonomy" id="44252"/>
    <lineage>
        <taxon>Bacteria</taxon>
        <taxon>Bacillati</taxon>
        <taxon>Bacillota</taxon>
        <taxon>Bacilli</taxon>
        <taxon>Bacillales</taxon>
        <taxon>Paenibacillaceae</taxon>
        <taxon>Paenibacillus</taxon>
    </lineage>
</organism>
<feature type="chain" id="PRO_5001867260" description="Beta-xylanase" evidence="10">
    <location>
        <begin position="32"/>
        <end position="772"/>
    </location>
</feature>
<dbReference type="Gene3D" id="3.20.20.80">
    <property type="entry name" value="Glycosidases"/>
    <property type="match status" value="1"/>
</dbReference>
<keyword evidence="3 14" id="KW-0858">Xylan degradation</keyword>
<comment type="pathway">
    <text evidence="2">Glycan degradation; xylan degradation.</text>
</comment>
<dbReference type="InterPro" id="IPR008965">
    <property type="entry name" value="CBM2/CBM3_carb-bd_dom_sf"/>
</dbReference>
<keyword evidence="8 9" id="KW-0624">Polysaccharide degradation</keyword>
<comment type="similarity">
    <text evidence="9">Belongs to the glycosyl hydrolase 10 (cellulase F) family.</text>
</comment>
<dbReference type="AlphaFoldDB" id="A0A090Y6T5"/>
<evidence type="ECO:0000256" key="7">
    <source>
        <dbReference type="ARBA" id="ARBA00023295"/>
    </source>
</evidence>
<dbReference type="PATRIC" id="fig|44252.3.peg.5602"/>
<dbReference type="EMBL" id="JMQA01000047">
    <property type="protein sequence ID" value="KFM94473.1"/>
    <property type="molecule type" value="Genomic_DNA"/>
</dbReference>
<dbReference type="PROSITE" id="PS51760">
    <property type="entry name" value="GH10_2"/>
    <property type="match status" value="1"/>
</dbReference>
<feature type="signal peptide" evidence="10">
    <location>
        <begin position="1"/>
        <end position="31"/>
    </location>
</feature>
<dbReference type="Gene3D" id="2.60.120.260">
    <property type="entry name" value="Galactose-binding domain-like"/>
    <property type="match status" value="1"/>
</dbReference>
<dbReference type="Gene3D" id="2.60.40.10">
    <property type="entry name" value="Immunoglobulins"/>
    <property type="match status" value="1"/>
</dbReference>
<dbReference type="PROSITE" id="PS50853">
    <property type="entry name" value="FN3"/>
    <property type="match status" value="1"/>
</dbReference>
<dbReference type="InterPro" id="IPR036116">
    <property type="entry name" value="FN3_sf"/>
</dbReference>
<protein>
    <recommendedName>
        <fullName evidence="9">Beta-xylanase</fullName>
        <ecNumber evidence="9">3.2.1.8</ecNumber>
    </recommendedName>
</protein>
<dbReference type="GO" id="GO:0031176">
    <property type="term" value="F:endo-1,4-beta-xylanase activity"/>
    <property type="evidence" value="ECO:0007669"/>
    <property type="project" value="UniProtKB-EC"/>
</dbReference>
<dbReference type="OrthoDB" id="9809277at2"/>
<evidence type="ECO:0000259" key="12">
    <source>
        <dbReference type="PROSITE" id="PS51172"/>
    </source>
</evidence>
<dbReference type="PRINTS" id="PR00134">
    <property type="entry name" value="GLHYDRLASE10"/>
</dbReference>
<dbReference type="EC" id="3.2.1.8" evidence="9"/>
<dbReference type="InterPro" id="IPR008979">
    <property type="entry name" value="Galactose-bd-like_sf"/>
</dbReference>
<accession>A0A090Y6T5</accession>
<dbReference type="Proteomes" id="UP000029278">
    <property type="component" value="Unassembled WGS sequence"/>
</dbReference>
<dbReference type="Pfam" id="PF00942">
    <property type="entry name" value="CBM_3"/>
    <property type="match status" value="1"/>
</dbReference>
<dbReference type="InterPro" id="IPR003961">
    <property type="entry name" value="FN3_dom"/>
</dbReference>
<dbReference type="GO" id="GO:0030248">
    <property type="term" value="F:cellulose binding"/>
    <property type="evidence" value="ECO:0007669"/>
    <property type="project" value="InterPro"/>
</dbReference>
<keyword evidence="6 9" id="KW-0119">Carbohydrate metabolism</keyword>
<dbReference type="GO" id="GO:0045493">
    <property type="term" value="P:xylan catabolic process"/>
    <property type="evidence" value="ECO:0007669"/>
    <property type="project" value="UniProtKB-KW"/>
</dbReference>
<feature type="domain" description="Fibronectin type-III" evidence="11">
    <location>
        <begin position="524"/>
        <end position="614"/>
    </location>
</feature>
<evidence type="ECO:0000256" key="4">
    <source>
        <dbReference type="ARBA" id="ARBA00022737"/>
    </source>
</evidence>
<dbReference type="InterPro" id="IPR001956">
    <property type="entry name" value="CBM3"/>
</dbReference>
<evidence type="ECO:0000256" key="6">
    <source>
        <dbReference type="ARBA" id="ARBA00023277"/>
    </source>
</evidence>
<dbReference type="Pfam" id="PF00041">
    <property type="entry name" value="fn3"/>
    <property type="match status" value="1"/>
</dbReference>
<dbReference type="GeneID" id="77010691"/>
<evidence type="ECO:0000259" key="11">
    <source>
        <dbReference type="PROSITE" id="PS50853"/>
    </source>
</evidence>
<dbReference type="PROSITE" id="PS51172">
    <property type="entry name" value="CBM3"/>
    <property type="match status" value="1"/>
</dbReference>
<dbReference type="SUPFAM" id="SSF49265">
    <property type="entry name" value="Fibronectin type III"/>
    <property type="match status" value="1"/>
</dbReference>
<keyword evidence="4" id="KW-0677">Repeat</keyword>
<dbReference type="SMART" id="SM01067">
    <property type="entry name" value="CBM_3"/>
    <property type="match status" value="1"/>
</dbReference>
<dbReference type="InterPro" id="IPR036966">
    <property type="entry name" value="CBM3_sf"/>
</dbReference>
<dbReference type="InterPro" id="IPR017853">
    <property type="entry name" value="GH"/>
</dbReference>
<evidence type="ECO:0000256" key="3">
    <source>
        <dbReference type="ARBA" id="ARBA00022651"/>
    </source>
</evidence>
<dbReference type="SUPFAM" id="SSF49384">
    <property type="entry name" value="Carbohydrate-binding domain"/>
    <property type="match status" value="1"/>
</dbReference>
<feature type="domain" description="GH10" evidence="13">
    <location>
        <begin position="191"/>
        <end position="519"/>
    </location>
</feature>
<dbReference type="Gene3D" id="2.60.40.710">
    <property type="entry name" value="Endoglucanase-like"/>
    <property type="match status" value="1"/>
</dbReference>
<dbReference type="Pfam" id="PF02018">
    <property type="entry name" value="CBM_4_9"/>
    <property type="match status" value="1"/>
</dbReference>
<dbReference type="RefSeq" id="WP_051985172.1">
    <property type="nucleotide sequence ID" value="NZ_JAKOBR010000009.1"/>
</dbReference>
<dbReference type="InterPro" id="IPR044846">
    <property type="entry name" value="GH10"/>
</dbReference>
<comment type="caution">
    <text evidence="14">The sequence shown here is derived from an EMBL/GenBank/DDBJ whole genome shotgun (WGS) entry which is preliminary data.</text>
</comment>
<dbReference type="HOGENOM" id="CLU_019681_0_0_9"/>
<gene>
    <name evidence="14" type="primary">xynA</name>
    <name evidence="14" type="ORF">DJ90_1317</name>
</gene>
<evidence type="ECO:0000256" key="9">
    <source>
        <dbReference type="RuleBase" id="RU361174"/>
    </source>
</evidence>
<feature type="domain" description="CBM3" evidence="12">
    <location>
        <begin position="618"/>
        <end position="771"/>
    </location>
</feature>
<evidence type="ECO:0000256" key="8">
    <source>
        <dbReference type="ARBA" id="ARBA00023326"/>
    </source>
</evidence>
<keyword evidence="10" id="KW-0732">Signal</keyword>
<evidence type="ECO:0000259" key="13">
    <source>
        <dbReference type="PROSITE" id="PS51760"/>
    </source>
</evidence>
<sequence>MRKRLLRKVLSLFWILSLVGAYFSAQPDAQAANTVLVQSDFEDGTAQGWTGRSSEETLTAAAEAARSGAYGLKVADRSMGWHGVTLDVTAQMELGKTYVFSGWIKLPAGSPDSRVYMTMQRTAGSDAHYEQIANGTASASRWLELRAEYKYREPGDQLSIYFEIPDQPTLSFYLDDFALERLPDSDPIVIEDGIPSLKDVFAGDFLFGAAFENSELYQEPDKQLLAKHFNSVTPGNVLKWDSTEPEEGQFRFAGADAAVQFALDNGQQVRGHALVWHNQTPDWVFRDENGNLVSKDVLFQRMENHIKTVMGRYKDAIYAWDVVNEVIDPSQPDGLRRSLWYQIAGEEYIEKAFIYAHEADPDAVLFINDYNTHEPAKSQALYNLVKRLQEKGIPVHGVGHQTHINIDWPQMSEIENSILKFAELGLKTEITELDIDVYTNTNQRYDTLPDSIAQKQVTRYKQLFDIFRKHSDLIDNVTVWGKDDGNSWLRKYPVNRNNWPLLFDERLQSKPAYWAIVDAAQPQVPAVPANVKAAAGDQRVTLSWDAANGASGYHVKRAEQSGGPYVTVAQGVTAAVYSDAGLVNGKTYYYVISAVNNVGESRNSAEVNATPRETPTPEPGEFAVQYRSADSNAGDNHLKPHFRIVNQSEEAVPLSELTLRYWYTIDGDKPQQFHCDYAQIGGSNISGSLVKLDEARSGADYYLELSFSPAAGSIAAGGNSGEIQTRINKTDWTNYNERDDYSYDGSKTSFTDWDRVTLYRNGTLVWGIEPGM</sequence>
<reference evidence="14 15" key="1">
    <citation type="submission" date="2014-04" db="EMBL/GenBank/DDBJ databases">
        <authorList>
            <person name="Bishop-Lilly K.A."/>
            <person name="Broomall S.M."/>
            <person name="Chain P.S."/>
            <person name="Chertkov O."/>
            <person name="Coyne S.R."/>
            <person name="Daligault H.E."/>
            <person name="Davenport K.W."/>
            <person name="Erkkila T."/>
            <person name="Frey K.G."/>
            <person name="Gibbons H.S."/>
            <person name="Gu W."/>
            <person name="Jaissle J."/>
            <person name="Johnson S.L."/>
            <person name="Koroleva G.I."/>
            <person name="Ladner J.T."/>
            <person name="Lo C.-C."/>
            <person name="Minogue T.D."/>
            <person name="Munk C."/>
            <person name="Palacios G.F."/>
            <person name="Redden C.L."/>
            <person name="Rosenzweig C.N."/>
            <person name="Scholz M.B."/>
            <person name="Teshima H."/>
            <person name="Xu Y."/>
        </authorList>
    </citation>
    <scope>NUCLEOTIDE SEQUENCE [LARGE SCALE GENOMIC DNA]</scope>
    <source>
        <strain evidence="14 15">8244</strain>
    </source>
</reference>
<dbReference type="PANTHER" id="PTHR31490">
    <property type="entry name" value="GLYCOSYL HYDROLASE"/>
    <property type="match status" value="1"/>
</dbReference>
<dbReference type="CDD" id="cd00063">
    <property type="entry name" value="FN3"/>
    <property type="match status" value="1"/>
</dbReference>
<dbReference type="SUPFAM" id="SSF51445">
    <property type="entry name" value="(Trans)glycosidases"/>
    <property type="match status" value="1"/>
</dbReference>
<dbReference type="Pfam" id="PF00331">
    <property type="entry name" value="Glyco_hydro_10"/>
    <property type="match status" value="1"/>
</dbReference>
<evidence type="ECO:0000256" key="1">
    <source>
        <dbReference type="ARBA" id="ARBA00000681"/>
    </source>
</evidence>
<dbReference type="SMART" id="SM00060">
    <property type="entry name" value="FN3"/>
    <property type="match status" value="1"/>
</dbReference>
<evidence type="ECO:0000313" key="14">
    <source>
        <dbReference type="EMBL" id="KFM94473.1"/>
    </source>
</evidence>
<keyword evidence="5 9" id="KW-0378">Hydrolase</keyword>
<keyword evidence="7 9" id="KW-0326">Glycosidase</keyword>
<dbReference type="InterPro" id="IPR001000">
    <property type="entry name" value="GH10_dom"/>
</dbReference>
<dbReference type="SMART" id="SM00633">
    <property type="entry name" value="Glyco_10"/>
    <property type="match status" value="1"/>
</dbReference>
<evidence type="ECO:0000256" key="5">
    <source>
        <dbReference type="ARBA" id="ARBA00022801"/>
    </source>
</evidence>
<dbReference type="STRING" id="44252.DJ90_1317"/>
<evidence type="ECO:0000313" key="15">
    <source>
        <dbReference type="Proteomes" id="UP000029278"/>
    </source>
</evidence>
<dbReference type="InterPro" id="IPR003305">
    <property type="entry name" value="CenC_carb-bd"/>
</dbReference>
<dbReference type="SUPFAM" id="SSF49785">
    <property type="entry name" value="Galactose-binding domain-like"/>
    <property type="match status" value="1"/>
</dbReference>
<keyword evidence="15" id="KW-1185">Reference proteome</keyword>
<name>A0A090Y6T5_PAEMA</name>
<proteinExistence type="inferred from homology"/>